<dbReference type="InterPro" id="IPR006683">
    <property type="entry name" value="Thioestr_dom"/>
</dbReference>
<accession>A0A7G5ECH8</accession>
<name>A0A7G5ECH8_9BURK</name>
<reference evidence="3 4" key="1">
    <citation type="journal article" date="2020" name="G3 (Bethesda)">
        <title>CeMbio - The Caenorhabditis elegans Microbiome Resource.</title>
        <authorList>
            <person name="Dirksen P."/>
            <person name="Assie A."/>
            <person name="Zimmermann J."/>
            <person name="Zhang F."/>
            <person name="Tietje A.M."/>
            <person name="Marsh S.A."/>
            <person name="Felix M.A."/>
            <person name="Shapira M."/>
            <person name="Kaleta C."/>
            <person name="Schulenburg H."/>
            <person name="Samuel B."/>
        </authorList>
    </citation>
    <scope>NUCLEOTIDE SEQUENCE [LARGE SCALE GENOMIC DNA]</scope>
    <source>
        <strain evidence="3 4">BIGb0172</strain>
    </source>
</reference>
<dbReference type="KEGG" id="cpis:HS961_01990"/>
<dbReference type="NCBIfam" id="TIGR00369">
    <property type="entry name" value="unchar_dom_1"/>
    <property type="match status" value="1"/>
</dbReference>
<dbReference type="InterPro" id="IPR029069">
    <property type="entry name" value="HotDog_dom_sf"/>
</dbReference>
<dbReference type="InterPro" id="IPR003736">
    <property type="entry name" value="PAAI_dom"/>
</dbReference>
<dbReference type="EMBL" id="CP058554">
    <property type="protein sequence ID" value="QMV71703.1"/>
    <property type="molecule type" value="Genomic_DNA"/>
</dbReference>
<dbReference type="SUPFAM" id="SSF54637">
    <property type="entry name" value="Thioesterase/thiol ester dehydrase-isomerase"/>
    <property type="match status" value="1"/>
</dbReference>
<dbReference type="CDD" id="cd03443">
    <property type="entry name" value="PaaI_thioesterase"/>
    <property type="match status" value="1"/>
</dbReference>
<dbReference type="RefSeq" id="WP_182326137.1">
    <property type="nucleotide sequence ID" value="NZ_CP058554.1"/>
</dbReference>
<dbReference type="GO" id="GO:0016289">
    <property type="term" value="F:acyl-CoA hydrolase activity"/>
    <property type="evidence" value="ECO:0007669"/>
    <property type="project" value="UniProtKB-ARBA"/>
</dbReference>
<evidence type="ECO:0000313" key="3">
    <source>
        <dbReference type="EMBL" id="QMV71703.1"/>
    </source>
</evidence>
<keyword evidence="1" id="KW-0378">Hydrolase</keyword>
<dbReference type="AlphaFoldDB" id="A0A7G5ECH8"/>
<evidence type="ECO:0000256" key="1">
    <source>
        <dbReference type="ARBA" id="ARBA00022801"/>
    </source>
</evidence>
<protein>
    <submittedName>
        <fullName evidence="3">PaaI family thioesterase</fullName>
    </submittedName>
</protein>
<dbReference type="Pfam" id="PF03061">
    <property type="entry name" value="4HBT"/>
    <property type="match status" value="1"/>
</dbReference>
<organism evidence="3 4">
    <name type="scientific">Comamonas piscis</name>
    <dbReference type="NCBI Taxonomy" id="1562974"/>
    <lineage>
        <taxon>Bacteria</taxon>
        <taxon>Pseudomonadati</taxon>
        <taxon>Pseudomonadota</taxon>
        <taxon>Betaproteobacteria</taxon>
        <taxon>Burkholderiales</taxon>
        <taxon>Comamonadaceae</taxon>
        <taxon>Comamonas</taxon>
    </lineage>
</organism>
<evidence type="ECO:0000313" key="4">
    <source>
        <dbReference type="Proteomes" id="UP000515240"/>
    </source>
</evidence>
<sequence length="152" mass="16583">MSTTPSRPQLSIEDLNSRVPFLRLIGARQDPNYEDGIVRVHLPDLREELCNQLPAAHGGILMTLLDVAMSRAAVLAPGAPSSTAVTVEMSSRFIYPGRGPLVAEGWVINQGRSLCTCQANIYDADRRILATAQGTFKYWKAHAYDNTAEPSA</sequence>
<evidence type="ECO:0000259" key="2">
    <source>
        <dbReference type="Pfam" id="PF03061"/>
    </source>
</evidence>
<dbReference type="Proteomes" id="UP000515240">
    <property type="component" value="Chromosome"/>
</dbReference>
<proteinExistence type="predicted"/>
<keyword evidence="4" id="KW-1185">Reference proteome</keyword>
<dbReference type="Gene3D" id="3.10.129.10">
    <property type="entry name" value="Hotdog Thioesterase"/>
    <property type="match status" value="1"/>
</dbReference>
<gene>
    <name evidence="3" type="ORF">HS961_01990</name>
</gene>
<feature type="domain" description="Thioesterase" evidence="2">
    <location>
        <begin position="56"/>
        <end position="128"/>
    </location>
</feature>